<evidence type="ECO:0000256" key="1">
    <source>
        <dbReference type="SAM" id="MobiDB-lite"/>
    </source>
</evidence>
<evidence type="ECO:0000313" key="2">
    <source>
        <dbReference type="EMBL" id="AEG70729.1"/>
    </source>
</evidence>
<dbReference type="EMBL" id="CP002820">
    <property type="protein sequence ID" value="AEG70729.1"/>
    <property type="molecule type" value="Genomic_DNA"/>
</dbReference>
<sequence length="43" mass="4814">MLSPKSKCSGSRGEPALRSMDPVHLRIRTRLDRAGRAGRACYR</sequence>
<organism evidence="2 3">
    <name type="scientific">Ralstonia solanacearum (strain Po82)</name>
    <dbReference type="NCBI Taxonomy" id="1031711"/>
    <lineage>
        <taxon>Bacteria</taxon>
        <taxon>Pseudomonadati</taxon>
        <taxon>Pseudomonadota</taxon>
        <taxon>Betaproteobacteria</taxon>
        <taxon>Burkholderiales</taxon>
        <taxon>Burkholderiaceae</taxon>
        <taxon>Ralstonia</taxon>
        <taxon>Ralstonia solanacearum species complex</taxon>
    </lineage>
</organism>
<keyword evidence="2" id="KW-0614">Plasmid</keyword>
<proteinExistence type="predicted"/>
<dbReference type="HOGENOM" id="CLU_3238605_0_0_4"/>
<dbReference type="KEGG" id="rsn:RSPO_m00087"/>
<evidence type="ECO:0000313" key="3">
    <source>
        <dbReference type="Proteomes" id="UP000007953"/>
    </source>
</evidence>
<geneLocation type="plasmid" evidence="3"/>
<dbReference type="AlphaFoldDB" id="F6G765"/>
<gene>
    <name evidence="2" type="ordered locus">RSPO_m00087</name>
</gene>
<name>F6G765_RALS8</name>
<reference evidence="2 3" key="1">
    <citation type="journal article" date="2011" name="J. Bacteriol.">
        <title>Complete genome sequence of the plant pathogen Ralstonia solanacearum strain Po82.</title>
        <authorList>
            <person name="Xu J."/>
            <person name="Zheng H.J."/>
            <person name="Liu L."/>
            <person name="Pan Z.C."/>
            <person name="Prior P."/>
            <person name="Tang B."/>
            <person name="Xu J.S."/>
            <person name="Zhang H."/>
            <person name="Tian Q."/>
            <person name="Zhang L.Q."/>
            <person name="Feng J."/>
        </authorList>
    </citation>
    <scope>NUCLEOTIDE SEQUENCE [LARGE SCALE GENOMIC DNA]</scope>
    <source>
        <strain evidence="3">Po82</strain>
    </source>
</reference>
<protein>
    <submittedName>
        <fullName evidence="2">Uncharacterized protein</fullName>
    </submittedName>
</protein>
<dbReference type="Proteomes" id="UP000007953">
    <property type="component" value="Plasmid megaplasmid"/>
</dbReference>
<accession>F6G765</accession>
<feature type="region of interest" description="Disordered" evidence="1">
    <location>
        <begin position="1"/>
        <end position="20"/>
    </location>
</feature>